<comment type="caution">
    <text evidence="1">The sequence shown here is derived from an EMBL/GenBank/DDBJ whole genome shotgun (WGS) entry which is preliminary data.</text>
</comment>
<reference evidence="1 2" key="1">
    <citation type="submission" date="2024-06" db="EMBL/GenBank/DDBJ databases">
        <title>The Natural Products Discovery Center: Release of the First 8490 Sequenced Strains for Exploring Actinobacteria Biosynthetic Diversity.</title>
        <authorList>
            <person name="Kalkreuter E."/>
            <person name="Kautsar S.A."/>
            <person name="Yang D."/>
            <person name="Bader C.D."/>
            <person name="Teijaro C.N."/>
            <person name="Fluegel L."/>
            <person name="Davis C.M."/>
            <person name="Simpson J.R."/>
            <person name="Lauterbach L."/>
            <person name="Steele A.D."/>
            <person name="Gui C."/>
            <person name="Meng S."/>
            <person name="Li G."/>
            <person name="Viehrig K."/>
            <person name="Ye F."/>
            <person name="Su P."/>
            <person name="Kiefer A.F."/>
            <person name="Nichols A."/>
            <person name="Cepeda A.J."/>
            <person name="Yan W."/>
            <person name="Fan B."/>
            <person name="Jiang Y."/>
            <person name="Adhikari A."/>
            <person name="Zheng C.-J."/>
            <person name="Schuster L."/>
            <person name="Cowan T.M."/>
            <person name="Smanski M.J."/>
            <person name="Chevrette M.G."/>
            <person name="De Carvalho L.P.S."/>
            <person name="Shen B."/>
        </authorList>
    </citation>
    <scope>NUCLEOTIDE SEQUENCE [LARGE SCALE GENOMIC DNA]</scope>
    <source>
        <strain evidence="1 2">NPDC005137</strain>
    </source>
</reference>
<dbReference type="Proteomes" id="UP001550044">
    <property type="component" value="Unassembled WGS sequence"/>
</dbReference>
<evidence type="ECO:0000313" key="2">
    <source>
        <dbReference type="Proteomes" id="UP001550044"/>
    </source>
</evidence>
<keyword evidence="2" id="KW-1185">Reference proteome</keyword>
<evidence type="ECO:0000313" key="1">
    <source>
        <dbReference type="EMBL" id="MET8432157.1"/>
    </source>
</evidence>
<gene>
    <name evidence="1" type="ORF">ABZV61_05010</name>
</gene>
<sequence>MGDCDIFGPVMYELKLSWAPRRQDVARHQIVCAGIRDETSTGRC</sequence>
<protein>
    <submittedName>
        <fullName evidence="1">Uncharacterized protein</fullName>
    </submittedName>
</protein>
<organism evidence="1 2">
    <name type="scientific">Streptomyces sp. 900116325</name>
    <dbReference type="NCBI Taxonomy" id="3154295"/>
    <lineage>
        <taxon>Bacteria</taxon>
        <taxon>Bacillati</taxon>
        <taxon>Actinomycetota</taxon>
        <taxon>Actinomycetes</taxon>
        <taxon>Kitasatosporales</taxon>
        <taxon>Streptomycetaceae</taxon>
        <taxon>Streptomyces</taxon>
    </lineage>
</organism>
<dbReference type="EMBL" id="JBEXIP010000002">
    <property type="protein sequence ID" value="MET8432157.1"/>
    <property type="molecule type" value="Genomic_DNA"/>
</dbReference>
<name>A0ABV2U2U5_9ACTN</name>
<proteinExistence type="predicted"/>
<accession>A0ABV2U2U5</accession>
<dbReference type="RefSeq" id="WP_356708651.1">
    <property type="nucleotide sequence ID" value="NZ_JBEXIP010000002.1"/>
</dbReference>